<accession>A0A553MS38</accession>
<dbReference type="InterPro" id="IPR050540">
    <property type="entry name" value="F-actin_Monoox_Mical"/>
</dbReference>
<evidence type="ECO:0000259" key="1">
    <source>
        <dbReference type="PROSITE" id="PS50021"/>
    </source>
</evidence>
<dbReference type="AlphaFoldDB" id="A0A553MS38"/>
<protein>
    <recommendedName>
        <fullName evidence="1">Calponin-homology (CH) domain-containing protein</fullName>
    </recommendedName>
</protein>
<evidence type="ECO:0000313" key="3">
    <source>
        <dbReference type="Proteomes" id="UP000316079"/>
    </source>
</evidence>
<feature type="domain" description="Calponin-homology (CH)" evidence="1">
    <location>
        <begin position="160"/>
        <end position="242"/>
    </location>
</feature>
<dbReference type="InterPro" id="IPR036872">
    <property type="entry name" value="CH_dom_sf"/>
</dbReference>
<proteinExistence type="predicted"/>
<dbReference type="PROSITE" id="PS50021">
    <property type="entry name" value="CH"/>
    <property type="match status" value="1"/>
</dbReference>
<dbReference type="Proteomes" id="UP000316079">
    <property type="component" value="Unassembled WGS sequence"/>
</dbReference>
<dbReference type="Pfam" id="PF00307">
    <property type="entry name" value="CH"/>
    <property type="match status" value="1"/>
</dbReference>
<dbReference type="Gene3D" id="1.10.418.10">
    <property type="entry name" value="Calponin-like domain"/>
    <property type="match status" value="1"/>
</dbReference>
<dbReference type="PANTHER" id="PTHR23167">
    <property type="entry name" value="CALPONIN HOMOLOGY DOMAIN-CONTAINING PROTEIN DDB_G0272472-RELATED"/>
    <property type="match status" value="1"/>
</dbReference>
<sequence length="242" mass="26833">MIPFDPEITEHTMLEETALPLLLLSHCRALVASKYTKSSFLQENFFLHVFKSHFSLRAFLLCLGFQSQTDHSGLFQDLSPTTLRLFVPLIGHSEPDYLISVQHLSSFTWKDKWNTQTADVDVSSKTPGLSAEIEAAVFLTVTLLLCLSSALMTLYTAFPRSLEHPGCEFVRLCLTPGIPAPHTYKRNIDVTNFSSSWSDGLAFCALLHTYLPAHIPYQELISHDKVHGGLAHGSGKGPKAAC</sequence>
<dbReference type="OrthoDB" id="21607at2759"/>
<keyword evidence="3" id="KW-1185">Reference proteome</keyword>
<organism evidence="2 3">
    <name type="scientific">Danionella cerebrum</name>
    <dbReference type="NCBI Taxonomy" id="2873325"/>
    <lineage>
        <taxon>Eukaryota</taxon>
        <taxon>Metazoa</taxon>
        <taxon>Chordata</taxon>
        <taxon>Craniata</taxon>
        <taxon>Vertebrata</taxon>
        <taxon>Euteleostomi</taxon>
        <taxon>Actinopterygii</taxon>
        <taxon>Neopterygii</taxon>
        <taxon>Teleostei</taxon>
        <taxon>Ostariophysi</taxon>
        <taxon>Cypriniformes</taxon>
        <taxon>Danionidae</taxon>
        <taxon>Danioninae</taxon>
        <taxon>Danionella</taxon>
    </lineage>
</organism>
<gene>
    <name evidence="2" type="ORF">DNTS_026856</name>
</gene>
<comment type="caution">
    <text evidence="2">The sequence shown here is derived from an EMBL/GenBank/DDBJ whole genome shotgun (WGS) entry which is preliminary data.</text>
</comment>
<name>A0A553MS38_9TELE</name>
<evidence type="ECO:0000313" key="2">
    <source>
        <dbReference type="EMBL" id="TRY55990.1"/>
    </source>
</evidence>
<dbReference type="PANTHER" id="PTHR23167:SF3">
    <property type="entry name" value="CYTOSPIN-B"/>
    <property type="match status" value="1"/>
</dbReference>
<dbReference type="SUPFAM" id="SSF47576">
    <property type="entry name" value="Calponin-homology domain, CH-domain"/>
    <property type="match status" value="1"/>
</dbReference>
<dbReference type="InterPro" id="IPR001715">
    <property type="entry name" value="CH_dom"/>
</dbReference>
<dbReference type="EMBL" id="SRMA01027300">
    <property type="protein sequence ID" value="TRY55990.1"/>
    <property type="molecule type" value="Genomic_DNA"/>
</dbReference>
<reference evidence="2 3" key="1">
    <citation type="journal article" date="2019" name="Sci. Data">
        <title>Hybrid genome assembly and annotation of Danionella translucida.</title>
        <authorList>
            <person name="Kadobianskyi M."/>
            <person name="Schulze L."/>
            <person name="Schuelke M."/>
            <person name="Judkewitz B."/>
        </authorList>
    </citation>
    <scope>NUCLEOTIDE SEQUENCE [LARGE SCALE GENOMIC DNA]</scope>
    <source>
        <strain evidence="2 3">Bolton</strain>
    </source>
</reference>